<dbReference type="NCBIfam" id="TIGR01906">
    <property type="entry name" value="integ_TIGR01906"/>
    <property type="match status" value="1"/>
</dbReference>
<keyword evidence="1" id="KW-1133">Transmembrane helix</keyword>
<dbReference type="OrthoDB" id="9813051at2"/>
<keyword evidence="1" id="KW-0812">Transmembrane</keyword>
<accession>A0A4R3KYL2</accession>
<keyword evidence="1" id="KW-0472">Membrane</keyword>
<reference evidence="2 3" key="1">
    <citation type="submission" date="2019-03" db="EMBL/GenBank/DDBJ databases">
        <title>Genomic Encyclopedia of Type Strains, Phase IV (KMG-IV): sequencing the most valuable type-strain genomes for metagenomic binning, comparative biology and taxonomic classification.</title>
        <authorList>
            <person name="Goeker M."/>
        </authorList>
    </citation>
    <scope>NUCLEOTIDE SEQUENCE [LARGE SCALE GENOMIC DNA]</scope>
    <source>
        <strain evidence="2 3">DSM 26752</strain>
    </source>
</reference>
<name>A0A4R3KYL2_9FIRM</name>
<dbReference type="AlphaFoldDB" id="A0A4R3KYL2"/>
<evidence type="ECO:0000313" key="3">
    <source>
        <dbReference type="Proteomes" id="UP000294567"/>
    </source>
</evidence>
<dbReference type="EMBL" id="SMAE01000002">
    <property type="protein sequence ID" value="TCS91240.1"/>
    <property type="molecule type" value="Genomic_DNA"/>
</dbReference>
<dbReference type="Pfam" id="PF07314">
    <property type="entry name" value="Lit"/>
    <property type="match status" value="1"/>
</dbReference>
<dbReference type="InterPro" id="IPR010178">
    <property type="entry name" value="Lit"/>
</dbReference>
<gene>
    <name evidence="2" type="ORF">EDD65_102172</name>
</gene>
<evidence type="ECO:0000256" key="1">
    <source>
        <dbReference type="SAM" id="Phobius"/>
    </source>
</evidence>
<comment type="caution">
    <text evidence="2">The sequence shown here is derived from an EMBL/GenBank/DDBJ whole genome shotgun (WGS) entry which is preliminary data.</text>
</comment>
<keyword evidence="3" id="KW-1185">Reference proteome</keyword>
<evidence type="ECO:0000313" key="2">
    <source>
        <dbReference type="EMBL" id="TCS91240.1"/>
    </source>
</evidence>
<feature type="transmembrane region" description="Helical" evidence="1">
    <location>
        <begin position="100"/>
        <end position="118"/>
    </location>
</feature>
<dbReference type="Proteomes" id="UP000294567">
    <property type="component" value="Unassembled WGS sequence"/>
</dbReference>
<feature type="transmembrane region" description="Helical" evidence="1">
    <location>
        <begin position="185"/>
        <end position="208"/>
    </location>
</feature>
<proteinExistence type="predicted"/>
<dbReference type="RefSeq" id="WP_132025934.1">
    <property type="nucleotide sequence ID" value="NZ_CP068564.1"/>
</dbReference>
<protein>
    <submittedName>
        <fullName evidence="2">Integral membrane protein (TIGR01906 family)</fullName>
    </submittedName>
</protein>
<sequence>MKRIFFLLLIIFLPMYIFLKGVEINAFNKKLYIDSYKKNNVMDITGKELKELEIITEDIFSYLRDDSDEEILSSYFNSREIKHMEDVKVLFEKGFKIKKLSLALFLFGIIGLVVLGESSKIAKGIFYGNLVWWFIIIILFMFTTMNFNKYFTYFHEIFFDNDLWLLNPYEDLVIQMLPEEFFINIFNRILLFFISILAIIQLISYIFMKKGKDIDGFFNQIKGLFRQD</sequence>
<organism evidence="2 3">
    <name type="scientific">Keratinibaculum paraultunense</name>
    <dbReference type="NCBI Taxonomy" id="1278232"/>
    <lineage>
        <taxon>Bacteria</taxon>
        <taxon>Bacillati</taxon>
        <taxon>Bacillota</taxon>
        <taxon>Tissierellia</taxon>
        <taxon>Tissierellales</taxon>
        <taxon>Tepidimicrobiaceae</taxon>
        <taxon>Keratinibaculum</taxon>
    </lineage>
</organism>
<feature type="transmembrane region" description="Helical" evidence="1">
    <location>
        <begin position="130"/>
        <end position="147"/>
    </location>
</feature>